<reference evidence="5" key="1">
    <citation type="submission" date="2016-12" db="EMBL/GenBank/DDBJ databases">
        <title>Comparative genomics of four Isosphaeraceae planctomycetes: a common pool of plasmids and glycoside hydrolase genes.</title>
        <authorList>
            <person name="Ivanova A."/>
        </authorList>
    </citation>
    <scope>NUCLEOTIDE SEQUENCE [LARGE SCALE GENOMIC DNA]</scope>
    <source>
        <strain evidence="5">PX4</strain>
    </source>
</reference>
<dbReference type="SUPFAM" id="SSF55874">
    <property type="entry name" value="ATPase domain of HSP90 chaperone/DNA topoisomerase II/histidine kinase"/>
    <property type="match status" value="1"/>
</dbReference>
<dbReference type="InterPro" id="IPR050595">
    <property type="entry name" value="Bact_response_regulator"/>
</dbReference>
<keyword evidence="5" id="KW-1185">Reference proteome</keyword>
<name>A0A1U7CIM9_9BACT</name>
<dbReference type="InterPro" id="IPR036890">
    <property type="entry name" value="HATPase_C_sf"/>
</dbReference>
<organism evidence="4 5">
    <name type="scientific">Paludisphaera borealis</name>
    <dbReference type="NCBI Taxonomy" id="1387353"/>
    <lineage>
        <taxon>Bacteria</taxon>
        <taxon>Pseudomonadati</taxon>
        <taxon>Planctomycetota</taxon>
        <taxon>Planctomycetia</taxon>
        <taxon>Isosphaerales</taxon>
        <taxon>Isosphaeraceae</taxon>
        <taxon>Paludisphaera</taxon>
    </lineage>
</organism>
<dbReference type="KEGG" id="pbor:BSF38_00204"/>
<dbReference type="Pfam" id="PF13581">
    <property type="entry name" value="HATPase_c_2"/>
    <property type="match status" value="1"/>
</dbReference>
<protein>
    <submittedName>
        <fullName evidence="4">Nitrogen regulation protein NR(I)</fullName>
    </submittedName>
</protein>
<proteinExistence type="predicted"/>
<dbReference type="Pfam" id="PF00072">
    <property type="entry name" value="Response_reg"/>
    <property type="match status" value="1"/>
</dbReference>
<dbReference type="SUPFAM" id="SSF52172">
    <property type="entry name" value="CheY-like"/>
    <property type="match status" value="1"/>
</dbReference>
<dbReference type="EMBL" id="CP019082">
    <property type="protein sequence ID" value="APW58800.1"/>
    <property type="molecule type" value="Genomic_DNA"/>
</dbReference>
<feature type="domain" description="Response regulatory" evidence="3">
    <location>
        <begin position="23"/>
        <end position="138"/>
    </location>
</feature>
<dbReference type="InterPro" id="IPR011006">
    <property type="entry name" value="CheY-like_superfamily"/>
</dbReference>
<dbReference type="SMART" id="SM00448">
    <property type="entry name" value="REC"/>
    <property type="match status" value="1"/>
</dbReference>
<keyword evidence="1 2" id="KW-0597">Phosphoprotein</keyword>
<dbReference type="PANTHER" id="PTHR44591:SF3">
    <property type="entry name" value="RESPONSE REGULATORY DOMAIN-CONTAINING PROTEIN"/>
    <property type="match status" value="1"/>
</dbReference>
<dbReference type="AlphaFoldDB" id="A0A1U7CIM9"/>
<dbReference type="InterPro" id="IPR003594">
    <property type="entry name" value="HATPase_dom"/>
</dbReference>
<dbReference type="RefSeq" id="WP_083712596.1">
    <property type="nucleotide sequence ID" value="NZ_CP019082.1"/>
</dbReference>
<accession>A0A1U7CIM9</accession>
<dbReference type="InterPro" id="IPR001789">
    <property type="entry name" value="Sig_transdc_resp-reg_receiver"/>
</dbReference>
<evidence type="ECO:0000313" key="5">
    <source>
        <dbReference type="Proteomes" id="UP000186309"/>
    </source>
</evidence>
<dbReference type="CDD" id="cd16936">
    <property type="entry name" value="HATPase_RsbW-like"/>
    <property type="match status" value="1"/>
</dbReference>
<dbReference type="Gene3D" id="3.40.50.2300">
    <property type="match status" value="1"/>
</dbReference>
<dbReference type="PROSITE" id="PS50110">
    <property type="entry name" value="RESPONSE_REGULATORY"/>
    <property type="match status" value="1"/>
</dbReference>
<dbReference type="OrthoDB" id="9770645at2"/>
<dbReference type="STRING" id="1387353.BSF38_00204"/>
<dbReference type="GO" id="GO:0000160">
    <property type="term" value="P:phosphorelay signal transduction system"/>
    <property type="evidence" value="ECO:0007669"/>
    <property type="project" value="InterPro"/>
</dbReference>
<gene>
    <name evidence="4" type="primary">glnG_1</name>
    <name evidence="4" type="ORF">BSF38_00204</name>
</gene>
<dbReference type="CDD" id="cd00156">
    <property type="entry name" value="REC"/>
    <property type="match status" value="1"/>
</dbReference>
<sequence length="319" mass="35594">MSAGCKDDVRTPGSSQTTGRLMKLLVVDDSEFEHQVIARLLQGMEGVRVAFASGGVAGLEAVESETPDVILTDLFMPDMDGLELVQRVRKRRPGVPLILMTAFGSEDVAIQALRAGAANYLPKKDLARDLVGMVRQVLDVFNADRRRQQLFQCVERRESTFDIGNDPNLVGSLVQLLQEELDGLGVLDRPAQIRIRVALQEALVNALYHGNLEVSSELRQEDERIFFDLAEARRDREPYKSRRIRVLTRLDRRSATFVVSDQGPGFDTSRIDQPIDPEDLLRIGGRGLLLIRTFMDEVTFNSTGNTITMVKRLSPDADA</sequence>
<evidence type="ECO:0000256" key="2">
    <source>
        <dbReference type="PROSITE-ProRule" id="PRU00169"/>
    </source>
</evidence>
<feature type="modified residue" description="4-aspartylphosphate" evidence="2">
    <location>
        <position position="73"/>
    </location>
</feature>
<evidence type="ECO:0000259" key="3">
    <source>
        <dbReference type="PROSITE" id="PS50110"/>
    </source>
</evidence>
<dbReference type="Gene3D" id="3.30.565.10">
    <property type="entry name" value="Histidine kinase-like ATPase, C-terminal domain"/>
    <property type="match status" value="1"/>
</dbReference>
<evidence type="ECO:0000256" key="1">
    <source>
        <dbReference type="ARBA" id="ARBA00022553"/>
    </source>
</evidence>
<dbReference type="PANTHER" id="PTHR44591">
    <property type="entry name" value="STRESS RESPONSE REGULATOR PROTEIN 1"/>
    <property type="match status" value="1"/>
</dbReference>
<evidence type="ECO:0000313" key="4">
    <source>
        <dbReference type="EMBL" id="APW58800.1"/>
    </source>
</evidence>
<dbReference type="Proteomes" id="UP000186309">
    <property type="component" value="Chromosome"/>
</dbReference>